<evidence type="ECO:0000313" key="2">
    <source>
        <dbReference type="Proteomes" id="UP001549076"/>
    </source>
</evidence>
<reference evidence="1 2" key="1">
    <citation type="submission" date="2024-06" db="EMBL/GenBank/DDBJ databases">
        <title>Genomic Encyclopedia of Type Strains, Phase IV (KMG-IV): sequencing the most valuable type-strain genomes for metagenomic binning, comparative biology and taxonomic classification.</title>
        <authorList>
            <person name="Goeker M."/>
        </authorList>
    </citation>
    <scope>NUCLEOTIDE SEQUENCE [LARGE SCALE GENOMIC DNA]</scope>
    <source>
        <strain evidence="1 2">DSM 27865</strain>
    </source>
</reference>
<sequence length="113" mass="12651">MNTIRPIPTHQPLPTDIEFCAWIGQAEPGDWLEYHRGFLVVDAAKMVSTLSKPERVRLRALARVVHRAFEMGLVHPVQARLGPDDFAYLAIARTKPRNAPVSLARLITEPMAA</sequence>
<proteinExistence type="predicted"/>
<keyword evidence="2" id="KW-1185">Reference proteome</keyword>
<protein>
    <submittedName>
        <fullName evidence="1">Uncharacterized protein</fullName>
    </submittedName>
</protein>
<organism evidence="1 2">
    <name type="scientific">Aquamicrobium terrae</name>
    <dbReference type="NCBI Taxonomy" id="1324945"/>
    <lineage>
        <taxon>Bacteria</taxon>
        <taxon>Pseudomonadati</taxon>
        <taxon>Pseudomonadota</taxon>
        <taxon>Alphaproteobacteria</taxon>
        <taxon>Hyphomicrobiales</taxon>
        <taxon>Phyllobacteriaceae</taxon>
        <taxon>Aquamicrobium</taxon>
    </lineage>
</organism>
<gene>
    <name evidence="1" type="ORF">ABID37_002011</name>
</gene>
<dbReference type="EMBL" id="JBEPML010000005">
    <property type="protein sequence ID" value="MET3791803.1"/>
    <property type="molecule type" value="Genomic_DNA"/>
</dbReference>
<dbReference type="RefSeq" id="WP_354194189.1">
    <property type="nucleotide sequence ID" value="NZ_JBEPML010000005.1"/>
</dbReference>
<comment type="caution">
    <text evidence="1">The sequence shown here is derived from an EMBL/GenBank/DDBJ whole genome shotgun (WGS) entry which is preliminary data.</text>
</comment>
<accession>A0ABV2MYC0</accession>
<evidence type="ECO:0000313" key="1">
    <source>
        <dbReference type="EMBL" id="MET3791803.1"/>
    </source>
</evidence>
<dbReference type="Proteomes" id="UP001549076">
    <property type="component" value="Unassembled WGS sequence"/>
</dbReference>
<name>A0ABV2MYC0_9HYPH</name>